<evidence type="ECO:0000256" key="2">
    <source>
        <dbReference type="ARBA" id="ARBA00005691"/>
    </source>
</evidence>
<proteinExistence type="inferred from homology"/>
<keyword evidence="8" id="KW-0862">Zinc</keyword>
<comment type="similarity">
    <text evidence="2">Belongs to the peptidase M20A family. ArgE subfamily.</text>
</comment>
<dbReference type="EC" id="3.5.1.16" evidence="11"/>
<evidence type="ECO:0000256" key="1">
    <source>
        <dbReference type="ARBA" id="ARBA00001947"/>
    </source>
</evidence>
<dbReference type="GO" id="GO:0008777">
    <property type="term" value="F:acetylornithine deacetylase activity"/>
    <property type="evidence" value="ECO:0007669"/>
    <property type="project" value="UniProtKB-EC"/>
</dbReference>
<keyword evidence="12" id="KW-1185">Reference proteome</keyword>
<reference evidence="11" key="1">
    <citation type="journal article" date="2021" name="Microorganisms">
        <title>Acidisoma silvae sp. nov. and Acidisomacellulosilytica sp. nov., Two Acidophilic Bacteria Isolated from Decaying Wood, Hydrolyzing Cellulose and Producing Poly-3-hydroxybutyrate.</title>
        <authorList>
            <person name="Mieszkin S."/>
            <person name="Pouder E."/>
            <person name="Uroz S."/>
            <person name="Simon-Colin C."/>
            <person name="Alain K."/>
        </authorList>
    </citation>
    <scope>NUCLEOTIDE SEQUENCE</scope>
    <source>
        <strain evidence="11">HW T2.11</strain>
    </source>
</reference>
<dbReference type="PANTHER" id="PTHR43808:SF31">
    <property type="entry name" value="N-ACETYL-L-CITRULLINE DEACETYLASE"/>
    <property type="match status" value="1"/>
</dbReference>
<sequence length="400" mass="42789">MQQTAPLAPDASGSSTEPPRTLELLSRLIGFDTTSDRSNLPIIDFIADYLDGQGIAYRRSFNPAGDKANIHAVIGKPGPGGLALSGHVDTVPVEGQRWTSDPFTLREDSGLLYGRGTADMKGFVASCLAAIPDIKAANLTRPVHLFISYDEEISCDGARRLIEDMAESGWKPDLCLVGEPSLLAPITGHKGRLAMRVTVRGRAGHSATPARGVNAVQAAAKAIAWVAEEERRFATQGPFVPGFDPPHSTCQVGRMGGGTGINIIADLAWFEMEWRTVPGDDFFAEVDRLRAYVAADIEPAMKAVDPDSGFAFEVLNWIPGLALPEDHPLADTVRQLTGRNSAGRVSYGTEAGLFQDAGIPAIVCGPGNINQAHQGDEWIAVSELVACDRFIRQMATRVCG</sequence>
<reference evidence="11" key="2">
    <citation type="submission" date="2021-01" db="EMBL/GenBank/DDBJ databases">
        <authorList>
            <person name="Mieszkin S."/>
            <person name="Pouder E."/>
            <person name="Alain K."/>
        </authorList>
    </citation>
    <scope>NUCLEOTIDE SEQUENCE</scope>
    <source>
        <strain evidence="11">HW T2.11</strain>
    </source>
</reference>
<dbReference type="AlphaFoldDB" id="A0A963YWA3"/>
<keyword evidence="4" id="KW-0055">Arginine biosynthesis</keyword>
<dbReference type="PROSITE" id="PS00758">
    <property type="entry name" value="ARGE_DAPE_CPG2_1"/>
    <property type="match status" value="1"/>
</dbReference>
<dbReference type="Gene3D" id="3.30.70.360">
    <property type="match status" value="1"/>
</dbReference>
<feature type="domain" description="Peptidase M20 dimerisation" evidence="10">
    <location>
        <begin position="187"/>
        <end position="295"/>
    </location>
</feature>
<dbReference type="Pfam" id="PF07687">
    <property type="entry name" value="M20_dimer"/>
    <property type="match status" value="1"/>
</dbReference>
<keyword evidence="6" id="KW-0479">Metal-binding</keyword>
<dbReference type="RefSeq" id="WP_227322981.1">
    <property type="nucleotide sequence ID" value="NZ_JAESVB010000012.1"/>
</dbReference>
<dbReference type="InterPro" id="IPR002933">
    <property type="entry name" value="Peptidase_M20"/>
</dbReference>
<dbReference type="GO" id="GO:0046872">
    <property type="term" value="F:metal ion binding"/>
    <property type="evidence" value="ECO:0007669"/>
    <property type="project" value="UniProtKB-KW"/>
</dbReference>
<dbReference type="InterPro" id="IPR010169">
    <property type="entry name" value="AcOrn-deacetyl"/>
</dbReference>
<keyword evidence="9" id="KW-0170">Cobalt</keyword>
<evidence type="ECO:0000313" key="11">
    <source>
        <dbReference type="EMBL" id="MCB8877328.1"/>
    </source>
</evidence>
<dbReference type="Gene3D" id="3.40.630.10">
    <property type="entry name" value="Zn peptidases"/>
    <property type="match status" value="1"/>
</dbReference>
<keyword evidence="3" id="KW-0963">Cytoplasm</keyword>
<evidence type="ECO:0000256" key="4">
    <source>
        <dbReference type="ARBA" id="ARBA00022571"/>
    </source>
</evidence>
<keyword evidence="7 11" id="KW-0378">Hydrolase</keyword>
<gene>
    <name evidence="11" type="primary">argE</name>
    <name evidence="11" type="ORF">ASILVAE211_19175</name>
</gene>
<dbReference type="InterPro" id="IPR011650">
    <property type="entry name" value="Peptidase_M20_dimer"/>
</dbReference>
<dbReference type="SUPFAM" id="SSF55031">
    <property type="entry name" value="Bacterial exopeptidase dimerisation domain"/>
    <property type="match status" value="1"/>
</dbReference>
<dbReference type="InterPro" id="IPR001261">
    <property type="entry name" value="ArgE/DapE_CS"/>
</dbReference>
<evidence type="ECO:0000313" key="12">
    <source>
        <dbReference type="Proteomes" id="UP000708298"/>
    </source>
</evidence>
<dbReference type="NCBIfam" id="NF005710">
    <property type="entry name" value="PRK07522.1"/>
    <property type="match status" value="1"/>
</dbReference>
<dbReference type="InterPro" id="IPR036264">
    <property type="entry name" value="Bact_exopeptidase_dim_dom"/>
</dbReference>
<dbReference type="CDD" id="cd03894">
    <property type="entry name" value="M20_ArgE"/>
    <property type="match status" value="1"/>
</dbReference>
<dbReference type="InterPro" id="IPR050072">
    <property type="entry name" value="Peptidase_M20A"/>
</dbReference>
<dbReference type="Proteomes" id="UP000708298">
    <property type="component" value="Unassembled WGS sequence"/>
</dbReference>
<comment type="caution">
    <text evidence="11">The sequence shown here is derived from an EMBL/GenBank/DDBJ whole genome shotgun (WGS) entry which is preliminary data.</text>
</comment>
<evidence type="ECO:0000259" key="10">
    <source>
        <dbReference type="Pfam" id="PF07687"/>
    </source>
</evidence>
<accession>A0A963YWA3</accession>
<name>A0A963YWA3_9PROT</name>
<evidence type="ECO:0000256" key="6">
    <source>
        <dbReference type="ARBA" id="ARBA00022723"/>
    </source>
</evidence>
<evidence type="ECO:0000256" key="3">
    <source>
        <dbReference type="ARBA" id="ARBA00022490"/>
    </source>
</evidence>
<evidence type="ECO:0000256" key="5">
    <source>
        <dbReference type="ARBA" id="ARBA00022605"/>
    </source>
</evidence>
<dbReference type="GO" id="GO:0006526">
    <property type="term" value="P:L-arginine biosynthetic process"/>
    <property type="evidence" value="ECO:0007669"/>
    <property type="project" value="UniProtKB-KW"/>
</dbReference>
<evidence type="ECO:0000256" key="8">
    <source>
        <dbReference type="ARBA" id="ARBA00022833"/>
    </source>
</evidence>
<dbReference type="PANTHER" id="PTHR43808">
    <property type="entry name" value="ACETYLORNITHINE DEACETYLASE"/>
    <property type="match status" value="1"/>
</dbReference>
<dbReference type="EMBL" id="JAESVB010000012">
    <property type="protein sequence ID" value="MCB8877328.1"/>
    <property type="molecule type" value="Genomic_DNA"/>
</dbReference>
<dbReference type="NCBIfam" id="TIGR01892">
    <property type="entry name" value="AcOrn-deacetyl"/>
    <property type="match status" value="1"/>
</dbReference>
<evidence type="ECO:0000256" key="7">
    <source>
        <dbReference type="ARBA" id="ARBA00022801"/>
    </source>
</evidence>
<dbReference type="Pfam" id="PF01546">
    <property type="entry name" value="Peptidase_M20"/>
    <property type="match status" value="1"/>
</dbReference>
<organism evidence="11 12">
    <name type="scientific">Acidisoma silvae</name>
    <dbReference type="NCBI Taxonomy" id="2802396"/>
    <lineage>
        <taxon>Bacteria</taxon>
        <taxon>Pseudomonadati</taxon>
        <taxon>Pseudomonadota</taxon>
        <taxon>Alphaproteobacteria</taxon>
        <taxon>Acetobacterales</taxon>
        <taxon>Acidocellaceae</taxon>
        <taxon>Acidisoma</taxon>
    </lineage>
</organism>
<keyword evidence="5" id="KW-0028">Amino-acid biosynthesis</keyword>
<comment type="cofactor">
    <cofactor evidence="1">
        <name>Zn(2+)</name>
        <dbReference type="ChEBI" id="CHEBI:29105"/>
    </cofactor>
</comment>
<protein>
    <submittedName>
        <fullName evidence="11">Acetylornithine deacetylase</fullName>
        <ecNumber evidence="11">3.5.1.16</ecNumber>
    </submittedName>
</protein>
<evidence type="ECO:0000256" key="9">
    <source>
        <dbReference type="ARBA" id="ARBA00023285"/>
    </source>
</evidence>
<dbReference type="SUPFAM" id="SSF53187">
    <property type="entry name" value="Zn-dependent exopeptidases"/>
    <property type="match status" value="1"/>
</dbReference>